<comment type="caution">
    <text evidence="1">The sequence shown here is derived from an EMBL/GenBank/DDBJ whole genome shotgun (WGS) entry which is preliminary data.</text>
</comment>
<dbReference type="RefSeq" id="WP_167173080.1">
    <property type="nucleotide sequence ID" value="NZ_JAAOYM010000001.1"/>
</dbReference>
<dbReference type="Proteomes" id="UP000545493">
    <property type="component" value="Unassembled WGS sequence"/>
</dbReference>
<organism evidence="1 2">
    <name type="scientific">Saccharomonospora amisosensis</name>
    <dbReference type="NCBI Taxonomy" id="1128677"/>
    <lineage>
        <taxon>Bacteria</taxon>
        <taxon>Bacillati</taxon>
        <taxon>Actinomycetota</taxon>
        <taxon>Actinomycetes</taxon>
        <taxon>Pseudonocardiales</taxon>
        <taxon>Pseudonocardiaceae</taxon>
        <taxon>Saccharomonospora</taxon>
    </lineage>
</organism>
<reference evidence="1 2" key="1">
    <citation type="submission" date="2020-03" db="EMBL/GenBank/DDBJ databases">
        <title>Sequencing the genomes of 1000 actinobacteria strains.</title>
        <authorList>
            <person name="Klenk H.-P."/>
        </authorList>
    </citation>
    <scope>NUCLEOTIDE SEQUENCE [LARGE SCALE GENOMIC DNA]</scope>
    <source>
        <strain evidence="1 2">DSM 45685</strain>
    </source>
</reference>
<name>A0A7X5ZRY0_9PSEU</name>
<evidence type="ECO:0000313" key="2">
    <source>
        <dbReference type="Proteomes" id="UP000545493"/>
    </source>
</evidence>
<dbReference type="EMBL" id="JAAOYM010000001">
    <property type="protein sequence ID" value="NIJ13359.1"/>
    <property type="molecule type" value="Genomic_DNA"/>
</dbReference>
<gene>
    <name evidence="1" type="ORF">FHU38_003703</name>
</gene>
<accession>A0A7X5ZRY0</accession>
<sequence length="122" mass="13476">MNRYGEPWEEAPADPLVRPFFLAGGRARPTRHDLELISLVVATTVDPRGSLGPEHAEIVRLCQQPQSVAEVSAKIDLPIVVVKVMLSDLIERGYLVFRSPPTTTDIPSPQLLQAVLDGIRRL</sequence>
<dbReference type="InterPro" id="IPR007995">
    <property type="entry name" value="DUF742"/>
</dbReference>
<proteinExistence type="predicted"/>
<evidence type="ECO:0000313" key="1">
    <source>
        <dbReference type="EMBL" id="NIJ13359.1"/>
    </source>
</evidence>
<dbReference type="Pfam" id="PF05331">
    <property type="entry name" value="DUF742"/>
    <property type="match status" value="1"/>
</dbReference>
<protein>
    <recommendedName>
        <fullName evidence="3">DUF742 domain-containing protein</fullName>
    </recommendedName>
</protein>
<evidence type="ECO:0008006" key="3">
    <source>
        <dbReference type="Google" id="ProtNLM"/>
    </source>
</evidence>
<dbReference type="AlphaFoldDB" id="A0A7X5ZRY0"/>
<keyword evidence="2" id="KW-1185">Reference proteome</keyword>
<dbReference type="PANTHER" id="PTHR36221">
    <property type="entry name" value="DUF742 DOMAIN-CONTAINING PROTEIN"/>
    <property type="match status" value="1"/>
</dbReference>
<dbReference type="PANTHER" id="PTHR36221:SF1">
    <property type="entry name" value="DUF742 DOMAIN-CONTAINING PROTEIN"/>
    <property type="match status" value="1"/>
</dbReference>